<protein>
    <submittedName>
        <fullName evidence="1">Uncharacterized protein</fullName>
    </submittedName>
</protein>
<accession>A0A0A9B0F1</accession>
<dbReference type="EMBL" id="GBRH01240416">
    <property type="protein sequence ID" value="JAD57479.1"/>
    <property type="molecule type" value="Transcribed_RNA"/>
</dbReference>
<name>A0A0A9B0F1_ARUDO</name>
<sequence length="29" mass="3247">MRDRSPFPSFFSQIGTDLAHDCKCSTNQG</sequence>
<organism evidence="1">
    <name type="scientific">Arundo donax</name>
    <name type="common">Giant reed</name>
    <name type="synonym">Donax arundinaceus</name>
    <dbReference type="NCBI Taxonomy" id="35708"/>
    <lineage>
        <taxon>Eukaryota</taxon>
        <taxon>Viridiplantae</taxon>
        <taxon>Streptophyta</taxon>
        <taxon>Embryophyta</taxon>
        <taxon>Tracheophyta</taxon>
        <taxon>Spermatophyta</taxon>
        <taxon>Magnoliopsida</taxon>
        <taxon>Liliopsida</taxon>
        <taxon>Poales</taxon>
        <taxon>Poaceae</taxon>
        <taxon>PACMAD clade</taxon>
        <taxon>Arundinoideae</taxon>
        <taxon>Arundineae</taxon>
        <taxon>Arundo</taxon>
    </lineage>
</organism>
<proteinExistence type="predicted"/>
<reference evidence="1" key="1">
    <citation type="submission" date="2014-09" db="EMBL/GenBank/DDBJ databases">
        <authorList>
            <person name="Magalhaes I.L.F."/>
            <person name="Oliveira U."/>
            <person name="Santos F.R."/>
            <person name="Vidigal T.H.D.A."/>
            <person name="Brescovit A.D."/>
            <person name="Santos A.J."/>
        </authorList>
    </citation>
    <scope>NUCLEOTIDE SEQUENCE</scope>
    <source>
        <tissue evidence="1">Shoot tissue taken approximately 20 cm above the soil surface</tissue>
    </source>
</reference>
<reference evidence="1" key="2">
    <citation type="journal article" date="2015" name="Data Brief">
        <title>Shoot transcriptome of the giant reed, Arundo donax.</title>
        <authorList>
            <person name="Barrero R.A."/>
            <person name="Guerrero F.D."/>
            <person name="Moolhuijzen P."/>
            <person name="Goolsby J.A."/>
            <person name="Tidwell J."/>
            <person name="Bellgard S.E."/>
            <person name="Bellgard M.I."/>
        </authorList>
    </citation>
    <scope>NUCLEOTIDE SEQUENCE</scope>
    <source>
        <tissue evidence="1">Shoot tissue taken approximately 20 cm above the soil surface</tissue>
    </source>
</reference>
<dbReference type="AlphaFoldDB" id="A0A0A9B0F1"/>
<evidence type="ECO:0000313" key="1">
    <source>
        <dbReference type="EMBL" id="JAD57479.1"/>
    </source>
</evidence>